<reference evidence="10" key="2">
    <citation type="submission" date="2025-08" db="UniProtKB">
        <authorList>
            <consortium name="RefSeq"/>
        </authorList>
    </citation>
    <scope>IDENTIFICATION</scope>
    <source>
        <tissue evidence="10">Whole sample</tissue>
    </source>
</reference>
<dbReference type="GO" id="GO:0097322">
    <property type="term" value="F:7SK snRNA binding"/>
    <property type="evidence" value="ECO:0007669"/>
    <property type="project" value="TreeGrafter"/>
</dbReference>
<dbReference type="AlphaFoldDB" id="A0A8B8B0A0"/>
<dbReference type="Gene3D" id="6.10.250.2910">
    <property type="match status" value="1"/>
</dbReference>
<evidence type="ECO:0000313" key="10">
    <source>
        <dbReference type="RefSeq" id="XP_022296024.1"/>
    </source>
</evidence>
<keyword evidence="3" id="KW-0678">Repressor</keyword>
<evidence type="ECO:0000313" key="9">
    <source>
        <dbReference type="Proteomes" id="UP000694844"/>
    </source>
</evidence>
<dbReference type="InterPro" id="IPR024872">
    <property type="entry name" value="HEXIM"/>
</dbReference>
<dbReference type="GO" id="GO:0000122">
    <property type="term" value="P:negative regulation of transcription by RNA polymerase II"/>
    <property type="evidence" value="ECO:0007669"/>
    <property type="project" value="InterPro"/>
</dbReference>
<evidence type="ECO:0000256" key="8">
    <source>
        <dbReference type="SAM" id="MobiDB-lite"/>
    </source>
</evidence>
<evidence type="ECO:0000256" key="2">
    <source>
        <dbReference type="ARBA" id="ARBA00008409"/>
    </source>
</evidence>
<dbReference type="GO" id="GO:0004861">
    <property type="term" value="F:cyclin-dependent protein serine/threonine kinase inhibitor activity"/>
    <property type="evidence" value="ECO:0007669"/>
    <property type="project" value="InterPro"/>
</dbReference>
<keyword evidence="5" id="KW-0175">Coiled coil</keyword>
<evidence type="ECO:0000256" key="7">
    <source>
        <dbReference type="ARBA" id="ARBA00023242"/>
    </source>
</evidence>
<dbReference type="Pfam" id="PF15313">
    <property type="entry name" value="HEXIM"/>
    <property type="match status" value="1"/>
</dbReference>
<dbReference type="PANTHER" id="PTHR13469">
    <property type="entry name" value="HEXAMETHYLENE BISACETAMIDE INDUCIBLE 1"/>
    <property type="match status" value="1"/>
</dbReference>
<comment type="subcellular location">
    <subcellularLocation>
        <location evidence="1">Nucleus</location>
    </subcellularLocation>
</comment>
<dbReference type="GeneID" id="111105859"/>
<feature type="compositionally biased region" description="Basic residues" evidence="8">
    <location>
        <begin position="81"/>
        <end position="97"/>
    </location>
</feature>
<reference evidence="9" key="1">
    <citation type="submission" date="2024-06" db="UniProtKB">
        <authorList>
            <consortium name="RefSeq"/>
        </authorList>
    </citation>
    <scope>NUCLEOTIDE SEQUENCE [LARGE SCALE GENOMIC DNA]</scope>
</reference>
<feature type="region of interest" description="Disordered" evidence="8">
    <location>
        <begin position="232"/>
        <end position="254"/>
    </location>
</feature>
<evidence type="ECO:0000256" key="3">
    <source>
        <dbReference type="ARBA" id="ARBA00022491"/>
    </source>
</evidence>
<keyword evidence="7" id="KW-0539">Nucleus</keyword>
<feature type="region of interest" description="Disordered" evidence="8">
    <location>
        <begin position="1"/>
        <end position="188"/>
    </location>
</feature>
<feature type="compositionally biased region" description="Basic and acidic residues" evidence="8">
    <location>
        <begin position="98"/>
        <end position="128"/>
    </location>
</feature>
<evidence type="ECO:0000256" key="4">
    <source>
        <dbReference type="ARBA" id="ARBA00023015"/>
    </source>
</evidence>
<dbReference type="RefSeq" id="XP_022296024.1">
    <property type="nucleotide sequence ID" value="XM_022440316.1"/>
</dbReference>
<feature type="compositionally biased region" description="Acidic residues" evidence="8">
    <location>
        <begin position="176"/>
        <end position="188"/>
    </location>
</feature>
<comment type="similarity">
    <text evidence="2">Belongs to the HEXIM family.</text>
</comment>
<accession>A0A8B8B0A0</accession>
<dbReference type="GO" id="GO:0005654">
    <property type="term" value="C:nucleoplasm"/>
    <property type="evidence" value="ECO:0007669"/>
    <property type="project" value="TreeGrafter"/>
</dbReference>
<evidence type="ECO:0000256" key="6">
    <source>
        <dbReference type="ARBA" id="ARBA00023163"/>
    </source>
</evidence>
<evidence type="ECO:0000256" key="5">
    <source>
        <dbReference type="ARBA" id="ARBA00023054"/>
    </source>
</evidence>
<organism evidence="9 10">
    <name type="scientific">Crassostrea virginica</name>
    <name type="common">Eastern oyster</name>
    <dbReference type="NCBI Taxonomy" id="6565"/>
    <lineage>
        <taxon>Eukaryota</taxon>
        <taxon>Metazoa</taxon>
        <taxon>Spiralia</taxon>
        <taxon>Lophotrochozoa</taxon>
        <taxon>Mollusca</taxon>
        <taxon>Bivalvia</taxon>
        <taxon>Autobranchia</taxon>
        <taxon>Pteriomorphia</taxon>
        <taxon>Ostreida</taxon>
        <taxon>Ostreoidea</taxon>
        <taxon>Ostreidae</taxon>
        <taxon>Crassostrea</taxon>
    </lineage>
</organism>
<evidence type="ECO:0000256" key="1">
    <source>
        <dbReference type="ARBA" id="ARBA00004123"/>
    </source>
</evidence>
<dbReference type="PANTHER" id="PTHR13469:SF8">
    <property type="entry name" value="HEXIM P-TEFB COMPLEX SUBUNIT 1"/>
    <property type="match status" value="1"/>
</dbReference>
<protein>
    <submittedName>
        <fullName evidence="10">Protein HEXIM-like</fullName>
    </submittedName>
</protein>
<dbReference type="KEGG" id="cvn:111105859"/>
<dbReference type="PRINTS" id="PR02094">
    <property type="entry name" value="HEXIMFAMILY"/>
</dbReference>
<dbReference type="Proteomes" id="UP000694844">
    <property type="component" value="Chromosome 1"/>
</dbReference>
<keyword evidence="4" id="KW-0805">Transcription regulation</keyword>
<keyword evidence="9" id="KW-1185">Reference proteome</keyword>
<feature type="compositionally biased region" description="Low complexity" evidence="8">
    <location>
        <begin position="243"/>
        <end position="253"/>
    </location>
</feature>
<keyword evidence="6" id="KW-0804">Transcription</keyword>
<sequence length="288" mass="33366">MSMKNIANMIVGPARGDNFNINPEEKNFHSTSDSASVLRENGSPRECQQRKDTRAEPLGIENNNEVQEGSESENQCDSAEKKKRRRRLKGGKHHRKWKPYEKLSWNERRELEERETQRATQKREEAFAHGHPVAPYNTTQFLMDDHGKADPNIGDGLLNRNNSRESTDGSGSTSDSSEEMNSEEEEFLEKEFAETYDNMHAERLQKMSKDELIKDYIEMETKLDRLQKRLERRNRRINDTADDSSASLSSGGEEFVDMDVVRKLEAEQEKLKNENDRLKNELLKLKTS</sequence>
<dbReference type="GO" id="GO:0005737">
    <property type="term" value="C:cytoplasm"/>
    <property type="evidence" value="ECO:0007669"/>
    <property type="project" value="InterPro"/>
</dbReference>
<proteinExistence type="inferred from homology"/>
<feature type="compositionally biased region" description="Polar residues" evidence="8">
    <location>
        <begin position="61"/>
        <end position="77"/>
    </location>
</feature>
<dbReference type="OrthoDB" id="10058500at2759"/>
<name>A0A8B8B0A0_CRAVI</name>
<gene>
    <name evidence="10" type="primary">LOC111105859</name>
</gene>